<organism evidence="3 4">
    <name type="scientific">Blepharisma stoltei</name>
    <dbReference type="NCBI Taxonomy" id="1481888"/>
    <lineage>
        <taxon>Eukaryota</taxon>
        <taxon>Sar</taxon>
        <taxon>Alveolata</taxon>
        <taxon>Ciliophora</taxon>
        <taxon>Postciliodesmatophora</taxon>
        <taxon>Heterotrichea</taxon>
        <taxon>Heterotrichida</taxon>
        <taxon>Blepharismidae</taxon>
        <taxon>Blepharisma</taxon>
    </lineage>
</organism>
<evidence type="ECO:0000256" key="1">
    <source>
        <dbReference type="ARBA" id="ARBA00022679"/>
    </source>
</evidence>
<dbReference type="GO" id="GO:0006096">
    <property type="term" value="P:glycolytic process"/>
    <property type="evidence" value="ECO:0007669"/>
    <property type="project" value="InterPro"/>
</dbReference>
<dbReference type="InterPro" id="IPR043129">
    <property type="entry name" value="ATPase_NBD"/>
</dbReference>
<dbReference type="InterPro" id="IPR003836">
    <property type="entry name" value="Glucokinase"/>
</dbReference>
<keyword evidence="1" id="KW-0808">Transferase</keyword>
<accession>A0AAU9JLT5</accession>
<gene>
    <name evidence="3" type="ORF">BSTOLATCC_MIC38713</name>
</gene>
<dbReference type="PANTHER" id="PTHR47363">
    <property type="entry name" value="GLUCOKINASE"/>
    <property type="match status" value="1"/>
</dbReference>
<keyword evidence="2" id="KW-0418">Kinase</keyword>
<name>A0AAU9JLT5_9CILI</name>
<proteinExistence type="predicted"/>
<dbReference type="EMBL" id="CAJZBQ010000038">
    <property type="protein sequence ID" value="CAG9325459.1"/>
    <property type="molecule type" value="Genomic_DNA"/>
</dbReference>
<evidence type="ECO:0008006" key="5">
    <source>
        <dbReference type="Google" id="ProtNLM"/>
    </source>
</evidence>
<dbReference type="Gene3D" id="3.40.367.20">
    <property type="match status" value="1"/>
</dbReference>
<comment type="caution">
    <text evidence="3">The sequence shown here is derived from an EMBL/GenBank/DDBJ whole genome shotgun (WGS) entry which is preliminary data.</text>
</comment>
<reference evidence="3" key="1">
    <citation type="submission" date="2021-09" db="EMBL/GenBank/DDBJ databases">
        <authorList>
            <consortium name="AG Swart"/>
            <person name="Singh M."/>
            <person name="Singh A."/>
            <person name="Seah K."/>
            <person name="Emmerich C."/>
        </authorList>
    </citation>
    <scope>NUCLEOTIDE SEQUENCE</scope>
    <source>
        <strain evidence="3">ATCC30299</strain>
    </source>
</reference>
<dbReference type="AlphaFoldDB" id="A0AAU9JLT5"/>
<dbReference type="Gene3D" id="3.30.420.40">
    <property type="match status" value="1"/>
</dbReference>
<dbReference type="GO" id="GO:0005524">
    <property type="term" value="F:ATP binding"/>
    <property type="evidence" value="ECO:0007669"/>
    <property type="project" value="InterPro"/>
</dbReference>
<evidence type="ECO:0000313" key="3">
    <source>
        <dbReference type="EMBL" id="CAG9325459.1"/>
    </source>
</evidence>
<sequence length="352" mass="38931">MSIVLVADIGGTNSRFELLSFENGECTVLKPLESISSHSFEEFIPVIKAFLAGQPTPSIGVFAIAGPIKGNSVTFVNTGWPPCTTDAITNEVGIEKVVFLNDFQAAGYGVLDLKPDQVIQLIPEVRPVEHSPVVVIGPGTGLGFCFLTWNGRHYDAWGTEGGHSDFGPKTELQWKFSMYMLERVRGACQKGEEYPQFEGVQAANQELVLAGVGAYNLYPFMRREFPELINEEFDRLFESSPGERMKLIMEYGFSGRDQLCQKSVEMWLQMLGYECGNAIAKALPYGGFYLIGGLVTRNAENIARSQIFKEALYAKPPHIRAAINSCPFFIVNHEDCGMLGVKKYAKNLLNIA</sequence>
<protein>
    <recommendedName>
        <fullName evidence="5">Glucokinase</fullName>
    </recommendedName>
</protein>
<dbReference type="CDD" id="cd24008">
    <property type="entry name" value="ASKHA_NBD_GLK"/>
    <property type="match status" value="1"/>
</dbReference>
<evidence type="ECO:0000313" key="4">
    <source>
        <dbReference type="Proteomes" id="UP001162131"/>
    </source>
</evidence>
<dbReference type="GO" id="GO:0005536">
    <property type="term" value="F:D-glucose binding"/>
    <property type="evidence" value="ECO:0007669"/>
    <property type="project" value="InterPro"/>
</dbReference>
<dbReference type="GO" id="GO:0004340">
    <property type="term" value="F:glucokinase activity"/>
    <property type="evidence" value="ECO:0007669"/>
    <property type="project" value="InterPro"/>
</dbReference>
<dbReference type="Pfam" id="PF02685">
    <property type="entry name" value="Glucokinase"/>
    <property type="match status" value="1"/>
</dbReference>
<evidence type="ECO:0000256" key="2">
    <source>
        <dbReference type="ARBA" id="ARBA00022777"/>
    </source>
</evidence>
<keyword evidence="4" id="KW-1185">Reference proteome</keyword>
<dbReference type="PANTHER" id="PTHR47363:SF1">
    <property type="entry name" value="GLUCOKINASE"/>
    <property type="match status" value="1"/>
</dbReference>
<dbReference type="Proteomes" id="UP001162131">
    <property type="component" value="Unassembled WGS sequence"/>
</dbReference>
<dbReference type="SUPFAM" id="SSF53067">
    <property type="entry name" value="Actin-like ATPase domain"/>
    <property type="match status" value="1"/>
</dbReference>